<feature type="region of interest" description="Disordered" evidence="2">
    <location>
        <begin position="240"/>
        <end position="316"/>
    </location>
</feature>
<name>M0DF40_HALPD</name>
<evidence type="ECO:0000313" key="3">
    <source>
        <dbReference type="EMBL" id="ELZ32784.1"/>
    </source>
</evidence>
<feature type="region of interest" description="Disordered" evidence="2">
    <location>
        <begin position="96"/>
        <end position="127"/>
    </location>
</feature>
<dbReference type="PATRIC" id="fig|1227487.5.peg.1206"/>
<keyword evidence="1" id="KW-0175">Coiled coil</keyword>
<comment type="caution">
    <text evidence="3">The sequence shown here is derived from an EMBL/GenBank/DDBJ whole genome shotgun (WGS) entry which is preliminary data.</text>
</comment>
<organism evidence="3 4">
    <name type="scientific">Halogeometricum pallidum JCM 14848</name>
    <dbReference type="NCBI Taxonomy" id="1227487"/>
    <lineage>
        <taxon>Archaea</taxon>
        <taxon>Methanobacteriati</taxon>
        <taxon>Methanobacteriota</taxon>
        <taxon>Stenosarchaea group</taxon>
        <taxon>Halobacteria</taxon>
        <taxon>Halobacteriales</taxon>
        <taxon>Haloferacaceae</taxon>
        <taxon>Halogeometricum</taxon>
    </lineage>
</organism>
<protein>
    <submittedName>
        <fullName evidence="3">Ribbon-helix-helix protein, copg family</fullName>
    </submittedName>
</protein>
<accession>M0DF40</accession>
<proteinExistence type="predicted"/>
<dbReference type="AlphaFoldDB" id="M0DF40"/>
<feature type="coiled-coil region" evidence="1">
    <location>
        <begin position="139"/>
        <end position="173"/>
    </location>
</feature>
<dbReference type="RefSeq" id="WP_008384873.1">
    <property type="nucleotide sequence ID" value="NZ_AOIV01000010.1"/>
</dbReference>
<evidence type="ECO:0000313" key="4">
    <source>
        <dbReference type="Proteomes" id="UP000011513"/>
    </source>
</evidence>
<evidence type="ECO:0000256" key="2">
    <source>
        <dbReference type="SAM" id="MobiDB-lite"/>
    </source>
</evidence>
<dbReference type="OrthoDB" id="178000at2157"/>
<reference evidence="3 4" key="1">
    <citation type="journal article" date="2014" name="PLoS Genet.">
        <title>Phylogenetically driven sequencing of extremely halophilic archaea reveals strategies for static and dynamic osmo-response.</title>
        <authorList>
            <person name="Becker E.A."/>
            <person name="Seitzer P.M."/>
            <person name="Tritt A."/>
            <person name="Larsen D."/>
            <person name="Krusor M."/>
            <person name="Yao A.I."/>
            <person name="Wu D."/>
            <person name="Madern D."/>
            <person name="Eisen J.A."/>
            <person name="Darling A.E."/>
            <person name="Facciotti M.T."/>
        </authorList>
    </citation>
    <scope>NUCLEOTIDE SEQUENCE [LARGE SCALE GENOMIC DNA]</scope>
    <source>
        <strain evidence="3 4">JCM 14848</strain>
    </source>
</reference>
<keyword evidence="4" id="KW-1185">Reference proteome</keyword>
<sequence length="316" mass="34046">MGGERAETRPETEELERWVDRRAAELDVDRTEVVERALAAYRVLEAGGDALRSDAAGENAASELADLGTRVSHLETELDEKVTDLRERVVQVKREADRRAAADDERPDSDDAAAARATDAVSDLGESLSTLESRVEAGFENYEEVLEYLVDAAEESEEKLDAVAAAVVDLRRRASESARADAERTAATELKREANREGVVRADCEACGESVALGLLEAPHCPHCDETFDGVRARSGLLPFGSATLTTGRPPALERLEETADESAETPFEWSDRIDETSAATASEAESADPTEQTESVESDAPREPAEPVEAGAGTD</sequence>
<gene>
    <name evidence="3" type="ORF">C474_05910</name>
</gene>
<evidence type="ECO:0000256" key="1">
    <source>
        <dbReference type="SAM" id="Coils"/>
    </source>
</evidence>
<dbReference type="InParanoid" id="M0DF40"/>
<dbReference type="Proteomes" id="UP000011513">
    <property type="component" value="Unassembled WGS sequence"/>
</dbReference>
<dbReference type="eggNOG" id="arCOG04566">
    <property type="taxonomic scope" value="Archaea"/>
</dbReference>
<dbReference type="EMBL" id="AOIV01000010">
    <property type="protein sequence ID" value="ELZ32784.1"/>
    <property type="molecule type" value="Genomic_DNA"/>
</dbReference>